<dbReference type="GO" id="GO:0005634">
    <property type="term" value="C:nucleus"/>
    <property type="evidence" value="ECO:0007669"/>
    <property type="project" value="TreeGrafter"/>
</dbReference>
<dbReference type="InterPro" id="IPR029052">
    <property type="entry name" value="Metallo-depent_PP-like"/>
</dbReference>
<evidence type="ECO:0000259" key="1">
    <source>
        <dbReference type="SMART" id="SM00156"/>
    </source>
</evidence>
<protein>
    <recommendedName>
        <fullName evidence="1">Serine/threonine specific protein phosphatases domain-containing protein</fullName>
    </recommendedName>
</protein>
<dbReference type="OrthoDB" id="5836211at2759"/>
<evidence type="ECO:0000313" key="3">
    <source>
        <dbReference type="EMBL" id="CAI5450554.1"/>
    </source>
</evidence>
<dbReference type="Proteomes" id="UP001152747">
    <property type="component" value="Unassembled WGS sequence"/>
</dbReference>
<dbReference type="SMART" id="SM00156">
    <property type="entry name" value="PP2Ac"/>
    <property type="match status" value="1"/>
</dbReference>
<evidence type="ECO:0000313" key="4">
    <source>
        <dbReference type="Proteomes" id="UP001152747"/>
    </source>
</evidence>
<evidence type="ECO:0000313" key="2">
    <source>
        <dbReference type="EMBL" id="CAI5450552.1"/>
    </source>
</evidence>
<comment type="caution">
    <text evidence="2">The sequence shown here is derived from an EMBL/GenBank/DDBJ whole genome shotgun (WGS) entry which is preliminary data.</text>
</comment>
<dbReference type="GO" id="GO:0004722">
    <property type="term" value="F:protein serine/threonine phosphatase activity"/>
    <property type="evidence" value="ECO:0007669"/>
    <property type="project" value="TreeGrafter"/>
</dbReference>
<dbReference type="PANTHER" id="PTHR11668:SF450">
    <property type="entry name" value="SERINE_THREONINE-PROTEIN PHOSPHATASE"/>
    <property type="match status" value="1"/>
</dbReference>
<organism evidence="2 4">
    <name type="scientific">Caenorhabditis angaria</name>
    <dbReference type="NCBI Taxonomy" id="860376"/>
    <lineage>
        <taxon>Eukaryota</taxon>
        <taxon>Metazoa</taxon>
        <taxon>Ecdysozoa</taxon>
        <taxon>Nematoda</taxon>
        <taxon>Chromadorea</taxon>
        <taxon>Rhabditida</taxon>
        <taxon>Rhabditina</taxon>
        <taxon>Rhabditomorpha</taxon>
        <taxon>Rhabditoidea</taxon>
        <taxon>Rhabditidae</taxon>
        <taxon>Peloderinae</taxon>
        <taxon>Caenorhabditis</taxon>
    </lineage>
</organism>
<keyword evidence="4" id="KW-1185">Reference proteome</keyword>
<reference evidence="2" key="1">
    <citation type="submission" date="2022-11" db="EMBL/GenBank/DDBJ databases">
        <authorList>
            <person name="Kikuchi T."/>
        </authorList>
    </citation>
    <scope>NUCLEOTIDE SEQUENCE</scope>
    <source>
        <strain evidence="2">PS1010</strain>
    </source>
</reference>
<feature type="domain" description="Serine/threonine specific protein phosphatases" evidence="1">
    <location>
        <begin position="1"/>
        <end position="139"/>
    </location>
</feature>
<dbReference type="PRINTS" id="PR00114">
    <property type="entry name" value="STPHPHTASE"/>
</dbReference>
<dbReference type="EMBL" id="CANHGI010000005">
    <property type="protein sequence ID" value="CAI5450552.1"/>
    <property type="molecule type" value="Genomic_DNA"/>
</dbReference>
<accession>A0A9P1N7E3</accession>
<name>A0A9P1N7E3_9PELO</name>
<proteinExistence type="predicted"/>
<dbReference type="Pfam" id="PF00149">
    <property type="entry name" value="Metallophos"/>
    <property type="match status" value="1"/>
</dbReference>
<dbReference type="GO" id="GO:0005737">
    <property type="term" value="C:cytoplasm"/>
    <property type="evidence" value="ECO:0007669"/>
    <property type="project" value="TreeGrafter"/>
</dbReference>
<dbReference type="SUPFAM" id="SSF56300">
    <property type="entry name" value="Metallo-dependent phosphatases"/>
    <property type="match status" value="1"/>
</dbReference>
<sequence length="163" mass="17686">MHGGISPNLTSLDDIRKISRPIQNVAANPLVQDILWSDPMSSQNPLNLSSQPIFVPNSLRGLSFEFNDSAISNCCKALKIDLIVRGHQMQENGYTFCQNKKLVTIFSAPNYSGKHQNLGAIMLVKSNGQICFVLLKNNQKVENIAENSSSSSVTGTGSSDSGM</sequence>
<dbReference type="Gene3D" id="3.60.21.10">
    <property type="match status" value="1"/>
</dbReference>
<dbReference type="PANTHER" id="PTHR11668">
    <property type="entry name" value="SERINE/THREONINE PROTEIN PHOSPHATASE"/>
    <property type="match status" value="1"/>
</dbReference>
<gene>
    <name evidence="2" type="ORF">CAMP_LOCUS13189</name>
    <name evidence="3" type="ORF">CAMP_LOCUS13191</name>
</gene>
<dbReference type="InterPro" id="IPR050341">
    <property type="entry name" value="PP1_catalytic_subunit"/>
</dbReference>
<dbReference type="InterPro" id="IPR004843">
    <property type="entry name" value="Calcineurin-like_PHP"/>
</dbReference>
<dbReference type="InterPro" id="IPR006186">
    <property type="entry name" value="Ser/Thr-sp_prot-phosphatase"/>
</dbReference>
<dbReference type="EMBL" id="CANHGI010000005">
    <property type="protein sequence ID" value="CAI5450554.1"/>
    <property type="molecule type" value="Genomic_DNA"/>
</dbReference>
<dbReference type="AlphaFoldDB" id="A0A9P1N7E3"/>